<gene>
    <name evidence="3" type="ORF">ACFPOU_04265</name>
</gene>
<feature type="region of interest" description="Disordered" evidence="1">
    <location>
        <begin position="65"/>
        <end position="88"/>
    </location>
</feature>
<accession>A0ABW0PER8</accession>
<reference evidence="4" key="1">
    <citation type="journal article" date="2019" name="Int. J. Syst. Evol. Microbiol.">
        <title>The Global Catalogue of Microorganisms (GCM) 10K type strain sequencing project: providing services to taxonomists for standard genome sequencing and annotation.</title>
        <authorList>
            <consortium name="The Broad Institute Genomics Platform"/>
            <consortium name="The Broad Institute Genome Sequencing Center for Infectious Disease"/>
            <person name="Wu L."/>
            <person name="Ma J."/>
        </authorList>
    </citation>
    <scope>NUCLEOTIDE SEQUENCE [LARGE SCALE GENOMIC DNA]</scope>
    <source>
        <strain evidence="4">CCUG 38813</strain>
    </source>
</reference>
<comment type="caution">
    <text evidence="3">The sequence shown here is derived from an EMBL/GenBank/DDBJ whole genome shotgun (WGS) entry which is preliminary data.</text>
</comment>
<name>A0ABW0PER8_9BURK</name>
<dbReference type="RefSeq" id="WP_379717541.1">
    <property type="nucleotide sequence ID" value="NZ_JBHSMS010000013.1"/>
</dbReference>
<feature type="signal peptide" evidence="2">
    <location>
        <begin position="1"/>
        <end position="23"/>
    </location>
</feature>
<organism evidence="3 4">
    <name type="scientific">Massilia jejuensis</name>
    <dbReference type="NCBI Taxonomy" id="648894"/>
    <lineage>
        <taxon>Bacteria</taxon>
        <taxon>Pseudomonadati</taxon>
        <taxon>Pseudomonadota</taxon>
        <taxon>Betaproteobacteria</taxon>
        <taxon>Burkholderiales</taxon>
        <taxon>Oxalobacteraceae</taxon>
        <taxon>Telluria group</taxon>
        <taxon>Massilia</taxon>
    </lineage>
</organism>
<proteinExistence type="predicted"/>
<feature type="compositionally biased region" description="Low complexity" evidence="1">
    <location>
        <begin position="65"/>
        <end position="82"/>
    </location>
</feature>
<evidence type="ECO:0000256" key="2">
    <source>
        <dbReference type="SAM" id="SignalP"/>
    </source>
</evidence>
<dbReference type="Proteomes" id="UP001596031">
    <property type="component" value="Unassembled WGS sequence"/>
</dbReference>
<feature type="chain" id="PRO_5046753249" description="DUF2946 domain-containing protein" evidence="2">
    <location>
        <begin position="24"/>
        <end position="148"/>
    </location>
</feature>
<sequence length="148" mass="14857">MDRIFKKLLVCLLVALLPLQAVAGSFGMTCAPVHRQSSQDAGSHLAGIHDAGNHAVVGHDMEAGVHAGHGAGHAPQAASADGDAPADHAGKLSHSSCSACSAFCLGAVAPPSSHLPAPAFDGSDAVIVAPPVFAVAFIQDGPQRPPRH</sequence>
<keyword evidence="4" id="KW-1185">Reference proteome</keyword>
<evidence type="ECO:0000256" key="1">
    <source>
        <dbReference type="SAM" id="MobiDB-lite"/>
    </source>
</evidence>
<dbReference type="EMBL" id="JBHSMS010000013">
    <property type="protein sequence ID" value="MFC5510342.1"/>
    <property type="molecule type" value="Genomic_DNA"/>
</dbReference>
<protein>
    <recommendedName>
        <fullName evidence="5">DUF2946 domain-containing protein</fullName>
    </recommendedName>
</protein>
<evidence type="ECO:0008006" key="5">
    <source>
        <dbReference type="Google" id="ProtNLM"/>
    </source>
</evidence>
<evidence type="ECO:0000313" key="3">
    <source>
        <dbReference type="EMBL" id="MFC5510342.1"/>
    </source>
</evidence>
<evidence type="ECO:0000313" key="4">
    <source>
        <dbReference type="Proteomes" id="UP001596031"/>
    </source>
</evidence>
<keyword evidence="2" id="KW-0732">Signal</keyword>